<dbReference type="Gene3D" id="2.40.33.10">
    <property type="entry name" value="PK beta-barrel domain-like"/>
    <property type="match status" value="1"/>
</dbReference>
<dbReference type="EMBL" id="JAJJMB010004716">
    <property type="protein sequence ID" value="KAI3942180.1"/>
    <property type="molecule type" value="Genomic_DNA"/>
</dbReference>
<evidence type="ECO:0000313" key="2">
    <source>
        <dbReference type="Proteomes" id="UP001202328"/>
    </source>
</evidence>
<dbReference type="InterPro" id="IPR001697">
    <property type="entry name" value="Pyr_Knase"/>
</dbReference>
<keyword evidence="2" id="KW-1185">Reference proteome</keyword>
<dbReference type="Proteomes" id="UP001202328">
    <property type="component" value="Unassembled WGS sequence"/>
</dbReference>
<proteinExistence type="predicted"/>
<evidence type="ECO:0000313" key="1">
    <source>
        <dbReference type="EMBL" id="KAI3942180.1"/>
    </source>
</evidence>
<name>A0AAD4XS69_9MAGN</name>
<dbReference type="InterPro" id="IPR015806">
    <property type="entry name" value="Pyrv_Knase_insert_dom_sf"/>
</dbReference>
<dbReference type="GO" id="GO:0004743">
    <property type="term" value="F:pyruvate kinase activity"/>
    <property type="evidence" value="ECO:0007669"/>
    <property type="project" value="InterPro"/>
</dbReference>
<dbReference type="PANTHER" id="PTHR11817">
    <property type="entry name" value="PYRUVATE KINASE"/>
    <property type="match status" value="1"/>
</dbReference>
<dbReference type="FunFam" id="2.40.33.10:FF:000004">
    <property type="entry name" value="Pyruvate kinase"/>
    <property type="match status" value="1"/>
</dbReference>
<dbReference type="GO" id="GO:0000287">
    <property type="term" value="F:magnesium ion binding"/>
    <property type="evidence" value="ECO:0007669"/>
    <property type="project" value="InterPro"/>
</dbReference>
<dbReference type="GO" id="GO:0030955">
    <property type="term" value="F:potassium ion binding"/>
    <property type="evidence" value="ECO:0007669"/>
    <property type="project" value="InterPro"/>
</dbReference>
<comment type="caution">
    <text evidence="1">The sequence shown here is derived from an EMBL/GenBank/DDBJ whole genome shotgun (WGS) entry which is preliminary data.</text>
</comment>
<dbReference type="AlphaFoldDB" id="A0AAD4XS69"/>
<accession>A0AAD4XS69</accession>
<gene>
    <name evidence="1" type="ORF">MKW98_003779</name>
</gene>
<sequence length="162" mass="17809">MCCKVMLDTVGPELQVVNKSEKTISLEAESLVLLTPDQDKEATSDLLPINYDGLAKAVKKGDTNFLGQCLSTGSETTSVWLEVSVGLVGSCLLWVNLVRHRFSLKIGNIEAFLFQKAAVYKCNMAIKPAVVTCVVDIFANFVQRLIVKYRPTMPVIPVVVPY</sequence>
<organism evidence="1 2">
    <name type="scientific">Papaver atlanticum</name>
    <dbReference type="NCBI Taxonomy" id="357466"/>
    <lineage>
        <taxon>Eukaryota</taxon>
        <taxon>Viridiplantae</taxon>
        <taxon>Streptophyta</taxon>
        <taxon>Embryophyta</taxon>
        <taxon>Tracheophyta</taxon>
        <taxon>Spermatophyta</taxon>
        <taxon>Magnoliopsida</taxon>
        <taxon>Ranunculales</taxon>
        <taxon>Papaveraceae</taxon>
        <taxon>Papaveroideae</taxon>
        <taxon>Papaver</taxon>
    </lineage>
</organism>
<reference evidence="1" key="1">
    <citation type="submission" date="2022-04" db="EMBL/GenBank/DDBJ databases">
        <title>A functionally conserved STORR gene fusion in Papaver species that diverged 16.8 million years ago.</title>
        <authorList>
            <person name="Catania T."/>
        </authorList>
    </citation>
    <scope>NUCLEOTIDE SEQUENCE</scope>
    <source>
        <strain evidence="1">S-188037</strain>
    </source>
</reference>
<protein>
    <submittedName>
        <fullName evidence="1">Uncharacterized protein</fullName>
    </submittedName>
</protein>